<dbReference type="RefSeq" id="WP_196264618.1">
    <property type="nucleotide sequence ID" value="NZ_JADQDN010000006.1"/>
</dbReference>
<evidence type="ECO:0000313" key="2">
    <source>
        <dbReference type="Proteomes" id="UP000611708"/>
    </source>
</evidence>
<gene>
    <name evidence="1" type="ORF">I2H36_12940</name>
</gene>
<dbReference type="Proteomes" id="UP000611708">
    <property type="component" value="Unassembled WGS sequence"/>
</dbReference>
<proteinExistence type="predicted"/>
<protein>
    <submittedName>
        <fullName evidence="1">Uncharacterized protein</fullName>
    </submittedName>
</protein>
<sequence length="63" mass="6881">MEGVALFCIKPEVISVLDCRKGFGHSDTVICDSLDELPNIVEKADLESFPASDPPAWTRTTSQ</sequence>
<evidence type="ECO:0000313" key="1">
    <source>
        <dbReference type="EMBL" id="MBF9196951.1"/>
    </source>
</evidence>
<dbReference type="EMBL" id="JADQDN010000006">
    <property type="protein sequence ID" value="MBF9196951.1"/>
    <property type="molecule type" value="Genomic_DNA"/>
</dbReference>
<name>A0ABS0HUJ2_9HYPH</name>
<reference evidence="1 2" key="1">
    <citation type="submission" date="2020-11" db="EMBL/GenBank/DDBJ databases">
        <authorList>
            <person name="Kim M.K."/>
        </authorList>
    </citation>
    <scope>NUCLEOTIDE SEQUENCE [LARGE SCALE GENOMIC DNA]</scope>
    <source>
        <strain evidence="1 2">BT290</strain>
    </source>
</reference>
<organism evidence="1 2">
    <name type="scientific">Microvirga terrestris</name>
    <dbReference type="NCBI Taxonomy" id="2791024"/>
    <lineage>
        <taxon>Bacteria</taxon>
        <taxon>Pseudomonadati</taxon>
        <taxon>Pseudomonadota</taxon>
        <taxon>Alphaproteobacteria</taxon>
        <taxon>Hyphomicrobiales</taxon>
        <taxon>Methylobacteriaceae</taxon>
        <taxon>Microvirga</taxon>
    </lineage>
</organism>
<keyword evidence="2" id="KW-1185">Reference proteome</keyword>
<accession>A0ABS0HUJ2</accession>
<comment type="caution">
    <text evidence="1">The sequence shown here is derived from an EMBL/GenBank/DDBJ whole genome shotgun (WGS) entry which is preliminary data.</text>
</comment>